<feature type="domain" description="Exocyst complex component Sec10-like alpha-helical bundle" evidence="1">
    <location>
        <begin position="1"/>
        <end position="177"/>
    </location>
</feature>
<dbReference type="VEuPathDB" id="AmoebaDB:DICPUDRAFT_28786"/>
<dbReference type="FunCoup" id="F0ZCF2">
    <property type="interactions" value="665"/>
</dbReference>
<dbReference type="InterPro" id="IPR048627">
    <property type="entry name" value="Sec10_HB"/>
</dbReference>
<evidence type="ECO:0000313" key="3">
    <source>
        <dbReference type="Proteomes" id="UP000001064"/>
    </source>
</evidence>
<accession>F0ZCF2</accession>
<dbReference type="KEGG" id="dpp:DICPUDRAFT_28786"/>
<dbReference type="GeneID" id="10502253"/>
<dbReference type="eggNOG" id="KOG3745">
    <property type="taxonomic scope" value="Eukaryota"/>
</dbReference>
<feature type="domain" description="Exocyst complex component Sec10-like alpha-helical bundle" evidence="1">
    <location>
        <begin position="190"/>
        <end position="492"/>
    </location>
</feature>
<dbReference type="PANTHER" id="PTHR12100">
    <property type="entry name" value="SEC10"/>
    <property type="match status" value="1"/>
</dbReference>
<name>F0ZCF2_DICPU</name>
<dbReference type="GO" id="GO:0000145">
    <property type="term" value="C:exocyst"/>
    <property type="evidence" value="ECO:0007669"/>
    <property type="project" value="EnsemblProtists"/>
</dbReference>
<protein>
    <recommendedName>
        <fullName evidence="1">Exocyst complex component Sec10-like alpha-helical bundle domain-containing protein</fullName>
    </recommendedName>
</protein>
<dbReference type="InterPro" id="IPR009976">
    <property type="entry name" value="Sec10-like"/>
</dbReference>
<sequence>MKQCASTLYNFNGGETCRSRYVQKIKMFFDIDILRKDETLANNTSKRQIRGNNIIDSRFEIFFSDILRDIQHEQNVIQSVFVNQTSAMAMLIVRVFEQRVRGFIENVLNIEANNTSMYLQTTQYAYNSTKKLLVEPLSHLGISGVDLNQLLNSVFYTYQEGYIQRERGHLANLFDATFSEECDRLTGLEKAFEYEEDGLNHEITQTFVQQTENALARSYTLSPEGSLPENIKSIFFLMLKYLFEDYITFVLEKYIKLPMVNDSRCFQAISQLFRVILGINQIVGQIQTLFQVHVLPHIQTSINVQSQCSDQLYFNISSLENNINYGLENSLILMVQLVDKALVDQKRTDYQNEMDDDTTTPTCNSVTKLIQSFYEIAKSCLQGKNLHIFVEELGLKLQVVFLNHFKKFKIGQGSGTLKLIKDLTEYRSTLKSFKSHKVDDAFEMLFEVSKLFLVGPDSFKDIIENGILARVQKSDLIAFIKQRSDFKSIWLDNL</sequence>
<dbReference type="STRING" id="5786.F0ZCF2"/>
<reference evidence="3" key="1">
    <citation type="journal article" date="2011" name="Genome Biol.">
        <title>Comparative genomics of the social amoebae Dictyostelium discoideum and Dictyostelium purpureum.</title>
        <authorList>
            <consortium name="US DOE Joint Genome Institute (JGI-PGF)"/>
            <person name="Sucgang R."/>
            <person name="Kuo A."/>
            <person name="Tian X."/>
            <person name="Salerno W."/>
            <person name="Parikh A."/>
            <person name="Feasley C.L."/>
            <person name="Dalin E."/>
            <person name="Tu H."/>
            <person name="Huang E."/>
            <person name="Barry K."/>
            <person name="Lindquist E."/>
            <person name="Shapiro H."/>
            <person name="Bruce D."/>
            <person name="Schmutz J."/>
            <person name="Salamov A."/>
            <person name="Fey P."/>
            <person name="Gaudet P."/>
            <person name="Anjard C."/>
            <person name="Babu M.M."/>
            <person name="Basu S."/>
            <person name="Bushmanova Y."/>
            <person name="van der Wel H."/>
            <person name="Katoh-Kurasawa M."/>
            <person name="Dinh C."/>
            <person name="Coutinho P.M."/>
            <person name="Saito T."/>
            <person name="Elias M."/>
            <person name="Schaap P."/>
            <person name="Kay R.R."/>
            <person name="Henrissat B."/>
            <person name="Eichinger L."/>
            <person name="Rivero F."/>
            <person name="Putnam N.H."/>
            <person name="West C.M."/>
            <person name="Loomis W.F."/>
            <person name="Chisholm R.L."/>
            <person name="Shaulsky G."/>
            <person name="Strassmann J.E."/>
            <person name="Queller D.C."/>
            <person name="Kuspa A."/>
            <person name="Grigoriev I.V."/>
        </authorList>
    </citation>
    <scope>NUCLEOTIDE SEQUENCE [LARGE SCALE GENOMIC DNA]</scope>
    <source>
        <strain evidence="3">QSDP1</strain>
    </source>
</reference>
<dbReference type="OMA" id="RYLECES"/>
<dbReference type="Proteomes" id="UP000001064">
    <property type="component" value="Unassembled WGS sequence"/>
</dbReference>
<keyword evidence="3" id="KW-1185">Reference proteome</keyword>
<dbReference type="PANTHER" id="PTHR12100:SF0">
    <property type="entry name" value="EXOCYST COMPLEX COMPONENT 5"/>
    <property type="match status" value="1"/>
</dbReference>
<gene>
    <name evidence="2" type="ORF">DICPUDRAFT_28786</name>
</gene>
<proteinExistence type="predicted"/>
<organism evidence="2 3">
    <name type="scientific">Dictyostelium purpureum</name>
    <name type="common">Slime mold</name>
    <dbReference type="NCBI Taxonomy" id="5786"/>
    <lineage>
        <taxon>Eukaryota</taxon>
        <taxon>Amoebozoa</taxon>
        <taxon>Evosea</taxon>
        <taxon>Eumycetozoa</taxon>
        <taxon>Dictyostelia</taxon>
        <taxon>Dictyosteliales</taxon>
        <taxon>Dictyosteliaceae</taxon>
        <taxon>Dictyostelium</taxon>
    </lineage>
</organism>
<dbReference type="OrthoDB" id="125856at2759"/>
<evidence type="ECO:0000313" key="2">
    <source>
        <dbReference type="EMBL" id="EGC38338.1"/>
    </source>
</evidence>
<dbReference type="Pfam" id="PF07393">
    <property type="entry name" value="Sec10_HB"/>
    <property type="match status" value="2"/>
</dbReference>
<dbReference type="EMBL" id="GL870978">
    <property type="protein sequence ID" value="EGC38338.1"/>
    <property type="molecule type" value="Genomic_DNA"/>
</dbReference>
<dbReference type="RefSeq" id="XP_003285095.1">
    <property type="nucleotide sequence ID" value="XM_003285047.1"/>
</dbReference>
<evidence type="ECO:0000259" key="1">
    <source>
        <dbReference type="Pfam" id="PF07393"/>
    </source>
</evidence>
<dbReference type="InParanoid" id="F0ZCF2"/>
<dbReference type="AlphaFoldDB" id="F0ZCF2"/>